<dbReference type="AlphaFoldDB" id="A0A6J4NES6"/>
<proteinExistence type="predicted"/>
<gene>
    <name evidence="2" type="ORF">AVDCRST_MAG47-2451</name>
</gene>
<name>A0A6J4NES6_9ACTN</name>
<protein>
    <recommendedName>
        <fullName evidence="3">DUF222 domain-containing protein</fullName>
    </recommendedName>
</protein>
<accession>A0A6J4NES6</accession>
<organism evidence="2">
    <name type="scientific">uncultured Nocardioidaceae bacterium</name>
    <dbReference type="NCBI Taxonomy" id="253824"/>
    <lineage>
        <taxon>Bacteria</taxon>
        <taxon>Bacillati</taxon>
        <taxon>Actinomycetota</taxon>
        <taxon>Actinomycetes</taxon>
        <taxon>Propionibacteriales</taxon>
        <taxon>Nocardioidaceae</taxon>
        <taxon>environmental samples</taxon>
    </lineage>
</organism>
<feature type="compositionally biased region" description="Low complexity" evidence="1">
    <location>
        <begin position="273"/>
        <end position="282"/>
    </location>
</feature>
<sequence length="529" mass="57267">MFESVEVVAEDAVSCADVLVASIADERRAVARRFAAVAAWADCHVPAPDDPSTSRLQAATGRSHQAAVSSFIVAFADGTPVVARAGVVELGMLLQTSTGSAQALLRDVLELRHRLPRHWRAVQALEVDGWKARQVATLTRRLSRDQARAVDAQVIEAVTGLPWGRAKDVVEGKVIAADPEAHKGRLAEDENRRFVSTRRRSNAAGLRTMIARGHAGDIARLEGMIAYIAQQLEIHGDTSPADFRRAKALAMLANPALTCVFLARAQDGAASHATHLAGAAEPVEPEPAEPEPVEPEGAPSAVELALEFGRVLQQLGGKALDRLRPRSVLYVHLAAEAVEGLTRCGVARVDDPFARGPISIDQLRRWLRHDRVTVKPVIDPSSATPVDAYEVPAHLREAGQLINPYEVFPYGTLSARQSDFDHPIPYVAMDDGGPPGQTALTNLGPLGRRHHLAKTFDGFTVHQAAIGLYLWRAPTGHWYQVDHRGTRHLGRYDGAARPAVLETAERHPPAGMTLMEARLREAVVRHAAA</sequence>
<dbReference type="EMBL" id="CADCUK010000163">
    <property type="protein sequence ID" value="CAA9386292.1"/>
    <property type="molecule type" value="Genomic_DNA"/>
</dbReference>
<evidence type="ECO:0008006" key="3">
    <source>
        <dbReference type="Google" id="ProtNLM"/>
    </source>
</evidence>
<feature type="region of interest" description="Disordered" evidence="1">
    <location>
        <begin position="273"/>
        <end position="297"/>
    </location>
</feature>
<feature type="compositionally biased region" description="Acidic residues" evidence="1">
    <location>
        <begin position="283"/>
        <end position="294"/>
    </location>
</feature>
<evidence type="ECO:0000256" key="1">
    <source>
        <dbReference type="SAM" id="MobiDB-lite"/>
    </source>
</evidence>
<evidence type="ECO:0000313" key="2">
    <source>
        <dbReference type="EMBL" id="CAA9386292.1"/>
    </source>
</evidence>
<reference evidence="2" key="1">
    <citation type="submission" date="2020-02" db="EMBL/GenBank/DDBJ databases">
        <authorList>
            <person name="Meier V. D."/>
        </authorList>
    </citation>
    <scope>NUCLEOTIDE SEQUENCE</scope>
    <source>
        <strain evidence="2">AVDCRST_MAG47</strain>
    </source>
</reference>